<feature type="chain" id="PRO_5044717425" evidence="1">
    <location>
        <begin position="22"/>
        <end position="114"/>
    </location>
</feature>
<dbReference type="Proteomes" id="UP001445076">
    <property type="component" value="Unassembled WGS sequence"/>
</dbReference>
<dbReference type="EMBL" id="JARKIK010000028">
    <property type="protein sequence ID" value="KAK8742588.1"/>
    <property type="molecule type" value="Genomic_DNA"/>
</dbReference>
<reference evidence="2 3" key="1">
    <citation type="journal article" date="2024" name="BMC Genomics">
        <title>Genome assembly of redclaw crayfish (Cherax quadricarinatus) provides insights into its immune adaptation and hypoxia tolerance.</title>
        <authorList>
            <person name="Liu Z."/>
            <person name="Zheng J."/>
            <person name="Li H."/>
            <person name="Fang K."/>
            <person name="Wang S."/>
            <person name="He J."/>
            <person name="Zhou D."/>
            <person name="Weng S."/>
            <person name="Chi M."/>
            <person name="Gu Z."/>
            <person name="He J."/>
            <person name="Li F."/>
            <person name="Wang M."/>
        </authorList>
    </citation>
    <scope>NUCLEOTIDE SEQUENCE [LARGE SCALE GENOMIC DNA]</scope>
    <source>
        <strain evidence="2">ZL_2023a</strain>
    </source>
</reference>
<dbReference type="EMBL" id="JARKIK010000028">
    <property type="protein sequence ID" value="KAK8742586.1"/>
    <property type="molecule type" value="Genomic_DNA"/>
</dbReference>
<keyword evidence="1" id="KW-0732">Signal</keyword>
<evidence type="ECO:0000313" key="2">
    <source>
        <dbReference type="EMBL" id="KAK8742588.1"/>
    </source>
</evidence>
<gene>
    <name evidence="2" type="ORF">OTU49_001976</name>
</gene>
<sequence>MYRYVLAVIGLTILISVQVMLDHHASSLQLKRDVLHRSVHTYKTDWLWGEDAAWYVASHTCSASDINIPIVSSLFRERCLQKEIDELSSTLYQLTEASYCSCTFKMLVITIVGM</sequence>
<comment type="caution">
    <text evidence="2">The sequence shown here is derived from an EMBL/GenBank/DDBJ whole genome shotgun (WGS) entry which is preliminary data.</text>
</comment>
<dbReference type="EMBL" id="JARKIK010000028">
    <property type="protein sequence ID" value="KAK8742587.1"/>
    <property type="molecule type" value="Genomic_DNA"/>
</dbReference>
<reference evidence="2" key="2">
    <citation type="submission" date="2024-01" db="EMBL/GenBank/DDBJ databases">
        <authorList>
            <person name="He J."/>
            <person name="Wang M."/>
            <person name="Zheng J."/>
            <person name="Liu Z."/>
        </authorList>
    </citation>
    <scope>NUCLEOTIDE SEQUENCE</scope>
    <source>
        <strain evidence="2">ZL_2023a</strain>
        <tissue evidence="2">Muscle</tissue>
    </source>
</reference>
<proteinExistence type="predicted"/>
<evidence type="ECO:0000256" key="1">
    <source>
        <dbReference type="SAM" id="SignalP"/>
    </source>
</evidence>
<organism evidence="2 3">
    <name type="scientific">Cherax quadricarinatus</name>
    <name type="common">Australian red claw crayfish</name>
    <dbReference type="NCBI Taxonomy" id="27406"/>
    <lineage>
        <taxon>Eukaryota</taxon>
        <taxon>Metazoa</taxon>
        <taxon>Ecdysozoa</taxon>
        <taxon>Arthropoda</taxon>
        <taxon>Crustacea</taxon>
        <taxon>Multicrustacea</taxon>
        <taxon>Malacostraca</taxon>
        <taxon>Eumalacostraca</taxon>
        <taxon>Eucarida</taxon>
        <taxon>Decapoda</taxon>
        <taxon>Pleocyemata</taxon>
        <taxon>Astacidea</taxon>
        <taxon>Parastacoidea</taxon>
        <taxon>Parastacidae</taxon>
        <taxon>Cherax</taxon>
    </lineage>
</organism>
<keyword evidence="3" id="KW-1185">Reference proteome</keyword>
<evidence type="ECO:0000313" key="3">
    <source>
        <dbReference type="Proteomes" id="UP001445076"/>
    </source>
</evidence>
<protein>
    <submittedName>
        <fullName evidence="2">Uncharacterized protein</fullName>
    </submittedName>
</protein>
<accession>A0AAW0XDL1</accession>
<name>A0AAW0XDL1_CHEQU</name>
<feature type="signal peptide" evidence="1">
    <location>
        <begin position="1"/>
        <end position="21"/>
    </location>
</feature>
<dbReference type="AlphaFoldDB" id="A0AAW0XDL1"/>